<dbReference type="PANTHER" id="PTHR35140">
    <property type="entry name" value="MITOTIC CHECK POINT PROTEIN BFA1"/>
    <property type="match status" value="1"/>
</dbReference>
<keyword evidence="3" id="KW-1185">Reference proteome</keyword>
<reference evidence="2 3" key="1">
    <citation type="submission" date="2020-11" db="EMBL/GenBank/DDBJ databases">
        <title>Kefir isolates.</title>
        <authorList>
            <person name="Marcisauskas S."/>
            <person name="Kim Y."/>
            <person name="Blasche S."/>
        </authorList>
    </citation>
    <scope>NUCLEOTIDE SEQUENCE [LARGE SCALE GENOMIC DNA]</scope>
    <source>
        <strain evidence="2 3">OG2</strain>
    </source>
</reference>
<dbReference type="AlphaFoldDB" id="A0A9P6W375"/>
<feature type="compositionally biased region" description="Polar residues" evidence="1">
    <location>
        <begin position="179"/>
        <end position="197"/>
    </location>
</feature>
<organism evidence="2 3">
    <name type="scientific">Maudiozyma exigua</name>
    <name type="common">Yeast</name>
    <name type="synonym">Kazachstania exigua</name>
    <dbReference type="NCBI Taxonomy" id="34358"/>
    <lineage>
        <taxon>Eukaryota</taxon>
        <taxon>Fungi</taxon>
        <taxon>Dikarya</taxon>
        <taxon>Ascomycota</taxon>
        <taxon>Saccharomycotina</taxon>
        <taxon>Saccharomycetes</taxon>
        <taxon>Saccharomycetales</taxon>
        <taxon>Saccharomycetaceae</taxon>
        <taxon>Maudiozyma</taxon>
    </lineage>
</organism>
<dbReference type="GO" id="GO:0031578">
    <property type="term" value="P:mitotic spindle orientation checkpoint signaling"/>
    <property type="evidence" value="ECO:0007669"/>
    <property type="project" value="TreeGrafter"/>
</dbReference>
<feature type="compositionally biased region" description="Polar residues" evidence="1">
    <location>
        <begin position="324"/>
        <end position="341"/>
    </location>
</feature>
<dbReference type="GO" id="GO:0005096">
    <property type="term" value="F:GTPase activator activity"/>
    <property type="evidence" value="ECO:0007669"/>
    <property type="project" value="InterPro"/>
</dbReference>
<accession>A0A9P6W375</accession>
<sequence>MDITDTSFEEIEPSFLDSDRVDLFSGINKNRHNGTSIKQELATSRPHPTHSLLTAPLSTASSGRTAFSDEIKPREAWRNDTDLERYNDDQLDYETIEDENDDDFLDDFEEFQNRKDNFDEAIKTRFNMFPKQSPTGTLGLANNLENNLHITTNKNRQPDTRRIEGSLRQPKSMMDLKPKTTSTTRSGRLKNSLSYGNLRNPLRHSASVRFKKSMPNMARGILEEEADYNEEGNESVIKTRYPSDYYLNKFGEEAENSGDDNDFIFDSSMIKPQLLPKFSKGNVPLKLSPSIYNIQQHNNLLTPQLHKRKSNNRSHFDQLENFRESSTVQNSRRPSGNLNMNQRAATYRMRTIKQQIDHNTPVKKGDMYYNPESMKWEGNGHVLKKFEEIDSGSINPLLIKKNNAKSEKIENVKIRSQSRRPPEVVNDMVFDEKNLRWVSLHEEPPDPFAGIDDIVQSDSIDSPKSPFLRSRSQTKPSALARSLSVNPNLRKYHSMGGMASHKKDVERYRSLGNNEKDTDKLRSTFTISSKLLEHCYHEENRWNKKVGAWFLLNNKFNTTTNDGDDLTNNMSMASLDNNDYMYEIRKMVMNSTNN</sequence>
<dbReference type="OrthoDB" id="19159at2759"/>
<evidence type="ECO:0000256" key="1">
    <source>
        <dbReference type="SAM" id="MobiDB-lite"/>
    </source>
</evidence>
<protein>
    <submittedName>
        <fullName evidence="2">Uncharacterized protein</fullName>
    </submittedName>
</protein>
<feature type="region of interest" description="Disordered" evidence="1">
    <location>
        <begin position="154"/>
        <end position="198"/>
    </location>
</feature>
<dbReference type="InterPro" id="IPR034586">
    <property type="entry name" value="Bfa1/Byr4"/>
</dbReference>
<dbReference type="GO" id="GO:0044732">
    <property type="term" value="C:mitotic spindle pole body"/>
    <property type="evidence" value="ECO:0007669"/>
    <property type="project" value="TreeGrafter"/>
</dbReference>
<evidence type="ECO:0000313" key="3">
    <source>
        <dbReference type="Proteomes" id="UP000750334"/>
    </source>
</evidence>
<dbReference type="EMBL" id="PUHR01000132">
    <property type="protein sequence ID" value="KAG0663419.1"/>
    <property type="molecule type" value="Genomic_DNA"/>
</dbReference>
<gene>
    <name evidence="2" type="ORF">C6P45_000866</name>
</gene>
<dbReference type="Proteomes" id="UP000750334">
    <property type="component" value="Unassembled WGS sequence"/>
</dbReference>
<evidence type="ECO:0000313" key="2">
    <source>
        <dbReference type="EMBL" id="KAG0663419.1"/>
    </source>
</evidence>
<dbReference type="GO" id="GO:1990334">
    <property type="term" value="C:Bfa1-Bub2 complex"/>
    <property type="evidence" value="ECO:0007669"/>
    <property type="project" value="InterPro"/>
</dbReference>
<feature type="region of interest" description="Disordered" evidence="1">
    <location>
        <begin position="318"/>
        <end position="341"/>
    </location>
</feature>
<proteinExistence type="predicted"/>
<comment type="caution">
    <text evidence="2">The sequence shown here is derived from an EMBL/GenBank/DDBJ whole genome shotgun (WGS) entry which is preliminary data.</text>
</comment>
<feature type="compositionally biased region" description="Basic and acidic residues" evidence="1">
    <location>
        <begin position="156"/>
        <end position="165"/>
    </location>
</feature>
<name>A0A9P6W375_MAUEX</name>
<dbReference type="PANTHER" id="PTHR35140:SF1">
    <property type="entry name" value="MITOTIC CHECK POINT PROTEIN BFA1"/>
    <property type="match status" value="1"/>
</dbReference>